<feature type="transmembrane region" description="Helical" evidence="1">
    <location>
        <begin position="67"/>
        <end position="85"/>
    </location>
</feature>
<evidence type="ECO:0000313" key="3">
    <source>
        <dbReference type="Proteomes" id="UP000245728"/>
    </source>
</evidence>
<evidence type="ECO:0000313" key="2">
    <source>
        <dbReference type="EMBL" id="AWL11875.1"/>
    </source>
</evidence>
<accession>A0A2S2E2K7</accession>
<keyword evidence="1" id="KW-1133">Transmembrane helix</keyword>
<keyword evidence="1" id="KW-0812">Transmembrane</keyword>
<reference evidence="2 3" key="1">
    <citation type="submission" date="2018-05" db="EMBL/GenBank/DDBJ databases">
        <title>Salinimonas sp. HMF8227 Genome sequencing and assembly.</title>
        <authorList>
            <person name="Kang H."/>
            <person name="Kang J."/>
            <person name="Cha I."/>
            <person name="Kim H."/>
            <person name="Joh K."/>
        </authorList>
    </citation>
    <scope>NUCLEOTIDE SEQUENCE [LARGE SCALE GENOMIC DNA]</scope>
    <source>
        <strain evidence="2 3">HMF8227</strain>
    </source>
</reference>
<feature type="transmembrane region" description="Helical" evidence="1">
    <location>
        <begin position="39"/>
        <end position="61"/>
    </location>
</feature>
<dbReference type="EMBL" id="CP029347">
    <property type="protein sequence ID" value="AWL11875.1"/>
    <property type="molecule type" value="Genomic_DNA"/>
</dbReference>
<protein>
    <submittedName>
        <fullName evidence="2">Uncharacterized protein</fullName>
    </submittedName>
</protein>
<organism evidence="2 3">
    <name type="scientific">Saliniradius amylolyticus</name>
    <dbReference type="NCBI Taxonomy" id="2183582"/>
    <lineage>
        <taxon>Bacteria</taxon>
        <taxon>Pseudomonadati</taxon>
        <taxon>Pseudomonadota</taxon>
        <taxon>Gammaproteobacteria</taxon>
        <taxon>Alteromonadales</taxon>
        <taxon>Alteromonadaceae</taxon>
        <taxon>Saliniradius</taxon>
    </lineage>
</organism>
<dbReference type="Proteomes" id="UP000245728">
    <property type="component" value="Chromosome"/>
</dbReference>
<proteinExistence type="predicted"/>
<gene>
    <name evidence="2" type="ORF">HMF8227_01400</name>
</gene>
<evidence type="ECO:0000256" key="1">
    <source>
        <dbReference type="SAM" id="Phobius"/>
    </source>
</evidence>
<sequence>MFRVDDFPELKRYQPSTARKLLNKAKQEAYADKRFWMKLIWLSLIAMLIVAGFISVAEYVAPQAGPWSHTISIAGIMLAAGLFNLKVKPLFGRYVTSTIRDEEK</sequence>
<keyword evidence="1" id="KW-0472">Membrane</keyword>
<keyword evidence="3" id="KW-1185">Reference proteome</keyword>
<name>A0A2S2E2K7_9ALTE</name>
<dbReference type="KEGG" id="salh:HMF8227_01400"/>
<dbReference type="AlphaFoldDB" id="A0A2S2E2K7"/>